<evidence type="ECO:0008006" key="4">
    <source>
        <dbReference type="Google" id="ProtNLM"/>
    </source>
</evidence>
<dbReference type="PANTHER" id="PTHR33802">
    <property type="entry name" value="SI:CH211-161H7.5-RELATED"/>
    <property type="match status" value="1"/>
</dbReference>
<sequence>MTRNIPLLAIAVALATVAFALSPFVTREFAGYRPEQFPVVLDFWPVQPAGWAFSIWGVIYIWLIAGAVWGWFNAPRDRQWQKMRAPLLISLGLGIFWIAAANAAPILATVMIFAMAVFAIIAMLRAGDDARAWQVRPVALYAGWLTAATGVGTGVVLSGYGVLTAQQAALAMLAMVLLVALAIQSRRPAEWAYPAAIIWALTGVIAANVPAGNWPVIALSAIGVAALTIVFVLRRQAGVPRRTS</sequence>
<evidence type="ECO:0000313" key="3">
    <source>
        <dbReference type="Proteomes" id="UP000244911"/>
    </source>
</evidence>
<keyword evidence="1" id="KW-1133">Transmembrane helix</keyword>
<feature type="transmembrane region" description="Helical" evidence="1">
    <location>
        <begin position="168"/>
        <end position="184"/>
    </location>
</feature>
<reference evidence="2 3" key="1">
    <citation type="submission" date="2018-03" db="EMBL/GenBank/DDBJ databases">
        <authorList>
            <person name="Keele B.F."/>
        </authorList>
    </citation>
    <scope>NUCLEOTIDE SEQUENCE [LARGE SCALE GENOMIC DNA]</scope>
    <source>
        <strain evidence="2 3">CECT 8811</strain>
    </source>
</reference>
<feature type="transmembrane region" description="Helical" evidence="1">
    <location>
        <begin position="191"/>
        <end position="208"/>
    </location>
</feature>
<evidence type="ECO:0000313" key="2">
    <source>
        <dbReference type="EMBL" id="SPF77184.1"/>
    </source>
</evidence>
<evidence type="ECO:0000256" key="1">
    <source>
        <dbReference type="SAM" id="Phobius"/>
    </source>
</evidence>
<dbReference type="OrthoDB" id="5189031at2"/>
<dbReference type="Proteomes" id="UP000244911">
    <property type="component" value="Unassembled WGS sequence"/>
</dbReference>
<dbReference type="PANTHER" id="PTHR33802:SF1">
    <property type="entry name" value="XK-RELATED PROTEIN"/>
    <property type="match status" value="1"/>
</dbReference>
<dbReference type="InterPro" id="IPR038330">
    <property type="entry name" value="TspO/MBR-related_sf"/>
</dbReference>
<protein>
    <recommendedName>
        <fullName evidence="4">Tryptophan-rich sensory protein</fullName>
    </recommendedName>
</protein>
<keyword evidence="1" id="KW-0472">Membrane</keyword>
<organism evidence="2 3">
    <name type="scientific">Aliiroseovarius pelagivivens</name>
    <dbReference type="NCBI Taxonomy" id="1639690"/>
    <lineage>
        <taxon>Bacteria</taxon>
        <taxon>Pseudomonadati</taxon>
        <taxon>Pseudomonadota</taxon>
        <taxon>Alphaproteobacteria</taxon>
        <taxon>Rhodobacterales</taxon>
        <taxon>Paracoccaceae</taxon>
        <taxon>Aliiroseovarius</taxon>
    </lineage>
</organism>
<dbReference type="EMBL" id="OMOI01000001">
    <property type="protein sequence ID" value="SPF77184.1"/>
    <property type="molecule type" value="Genomic_DNA"/>
</dbReference>
<feature type="transmembrane region" description="Helical" evidence="1">
    <location>
        <begin position="51"/>
        <end position="72"/>
    </location>
</feature>
<gene>
    <name evidence="2" type="ORF">ALP8811_02207</name>
</gene>
<feature type="transmembrane region" description="Helical" evidence="1">
    <location>
        <begin position="214"/>
        <end position="233"/>
    </location>
</feature>
<dbReference type="RefSeq" id="WP_108857136.1">
    <property type="nucleotide sequence ID" value="NZ_OMOI01000001.1"/>
</dbReference>
<proteinExistence type="predicted"/>
<keyword evidence="3" id="KW-1185">Reference proteome</keyword>
<dbReference type="Gene3D" id="1.20.1260.100">
    <property type="entry name" value="TspO/MBR protein"/>
    <property type="match status" value="1"/>
</dbReference>
<feature type="transmembrane region" description="Helical" evidence="1">
    <location>
        <begin position="84"/>
        <end position="100"/>
    </location>
</feature>
<name>A0A2R8AMW7_9RHOB</name>
<keyword evidence="1" id="KW-0812">Transmembrane</keyword>
<accession>A0A2R8AMW7</accession>
<dbReference type="AlphaFoldDB" id="A0A2R8AMW7"/>
<feature type="transmembrane region" description="Helical" evidence="1">
    <location>
        <begin position="106"/>
        <end position="126"/>
    </location>
</feature>
<feature type="transmembrane region" description="Helical" evidence="1">
    <location>
        <begin position="138"/>
        <end position="162"/>
    </location>
</feature>